<dbReference type="PRINTS" id="PR00040">
    <property type="entry name" value="HTHMERR"/>
</dbReference>
<dbReference type="SUPFAM" id="SSF46955">
    <property type="entry name" value="Putative DNA-binding domain"/>
    <property type="match status" value="1"/>
</dbReference>
<dbReference type="PANTHER" id="PTHR30204">
    <property type="entry name" value="REDOX-CYCLING DRUG-SENSING TRANSCRIPTIONAL ACTIVATOR SOXR"/>
    <property type="match status" value="1"/>
</dbReference>
<feature type="domain" description="HTH merR-type" evidence="9">
    <location>
        <begin position="9"/>
        <end position="77"/>
    </location>
</feature>
<keyword evidence="4" id="KW-0411">Iron-sulfur</keyword>
<keyword evidence="11" id="KW-1185">Reference proteome</keyword>
<dbReference type="EMBL" id="JACSQD010000002">
    <property type="protein sequence ID" value="MBD7994627.1"/>
    <property type="molecule type" value="Genomic_DNA"/>
</dbReference>
<evidence type="ECO:0000256" key="8">
    <source>
        <dbReference type="SAM" id="MobiDB-lite"/>
    </source>
</evidence>
<dbReference type="Gene3D" id="1.10.1660.10">
    <property type="match status" value="1"/>
</dbReference>
<reference evidence="10 11" key="1">
    <citation type="submission" date="2020-08" db="EMBL/GenBank/DDBJ databases">
        <title>A Genomic Blueprint of the Chicken Gut Microbiome.</title>
        <authorList>
            <person name="Gilroy R."/>
            <person name="Ravi A."/>
            <person name="Getino M."/>
            <person name="Pursley I."/>
            <person name="Horton D.L."/>
            <person name="Alikhan N.-F."/>
            <person name="Baker D."/>
            <person name="Gharbi K."/>
            <person name="Hall N."/>
            <person name="Watson M."/>
            <person name="Adriaenssens E.M."/>
            <person name="Foster-Nyarko E."/>
            <person name="Jarju S."/>
            <person name="Secka A."/>
            <person name="Antonio M."/>
            <person name="Oren A."/>
            <person name="Chaudhuri R."/>
            <person name="La Ragione R.M."/>
            <person name="Hildebrand F."/>
            <person name="Pallen M.J."/>
        </authorList>
    </citation>
    <scope>NUCLEOTIDE SEQUENCE [LARGE SCALE GENOMIC DNA]</scope>
    <source>
        <strain evidence="10 11">Sa2CUA1</strain>
    </source>
</reference>
<organism evidence="10 11">
    <name type="scientific">Arthrobacter gallicola</name>
    <dbReference type="NCBI Taxonomy" id="2762225"/>
    <lineage>
        <taxon>Bacteria</taxon>
        <taxon>Bacillati</taxon>
        <taxon>Actinomycetota</taxon>
        <taxon>Actinomycetes</taxon>
        <taxon>Micrococcales</taxon>
        <taxon>Micrococcaceae</taxon>
        <taxon>Arthrobacter</taxon>
    </lineage>
</organism>
<dbReference type="NCBIfam" id="TIGR01950">
    <property type="entry name" value="SoxR"/>
    <property type="match status" value="1"/>
</dbReference>
<evidence type="ECO:0000256" key="1">
    <source>
        <dbReference type="ARBA" id="ARBA00022714"/>
    </source>
</evidence>
<evidence type="ECO:0000256" key="3">
    <source>
        <dbReference type="ARBA" id="ARBA00023004"/>
    </source>
</evidence>
<sequence length="170" mass="18610">MKQTKPETLLPISVVTARSGLSVSAVRFYEERGLVSSRQRVAGRRVYGRSVLRRLAFIAAAQKVGLSIAEIQAAMNQLPAERAPSPKEWGQLSEPWKTRIDQRISELEELRRSLEDCIGCGCLSMSSCGILNPSDQAAAQGPGARWKMPSKSTPRGGRKPAPTRDSPEVH</sequence>
<name>A0ABR8UQ08_9MICC</name>
<keyword evidence="2" id="KW-0479">Metal-binding</keyword>
<feature type="region of interest" description="Disordered" evidence="8">
    <location>
        <begin position="133"/>
        <end position="170"/>
    </location>
</feature>
<dbReference type="InterPro" id="IPR000551">
    <property type="entry name" value="MerR-type_HTH_dom"/>
</dbReference>
<comment type="caution">
    <text evidence="10">The sequence shown here is derived from an EMBL/GenBank/DDBJ whole genome shotgun (WGS) entry which is preliminary data.</text>
</comment>
<dbReference type="Pfam" id="PF00376">
    <property type="entry name" value="MerR"/>
    <property type="match status" value="1"/>
</dbReference>
<dbReference type="RefSeq" id="WP_191807020.1">
    <property type="nucleotide sequence ID" value="NZ_JACSQD010000002.1"/>
</dbReference>
<keyword evidence="7" id="KW-0804">Transcription</keyword>
<proteinExistence type="predicted"/>
<evidence type="ECO:0000313" key="11">
    <source>
        <dbReference type="Proteomes" id="UP000609874"/>
    </source>
</evidence>
<dbReference type="SMART" id="SM00422">
    <property type="entry name" value="HTH_MERR"/>
    <property type="match status" value="1"/>
</dbReference>
<dbReference type="InterPro" id="IPR009061">
    <property type="entry name" value="DNA-bd_dom_put_sf"/>
</dbReference>
<keyword evidence="5" id="KW-0805">Transcription regulation</keyword>
<dbReference type="InterPro" id="IPR010211">
    <property type="entry name" value="Redox-sen_tscrpt-act_SoxR"/>
</dbReference>
<gene>
    <name evidence="10" type="primary">soxR</name>
    <name evidence="10" type="ORF">H9639_04885</name>
</gene>
<protein>
    <submittedName>
        <fullName evidence="10">Redox-sensitive transcriptional activator SoxR</fullName>
    </submittedName>
</protein>
<dbReference type="Proteomes" id="UP000609874">
    <property type="component" value="Unassembled WGS sequence"/>
</dbReference>
<evidence type="ECO:0000259" key="9">
    <source>
        <dbReference type="PROSITE" id="PS50937"/>
    </source>
</evidence>
<evidence type="ECO:0000313" key="10">
    <source>
        <dbReference type="EMBL" id="MBD7994627.1"/>
    </source>
</evidence>
<accession>A0ABR8UQ08</accession>
<evidence type="ECO:0000256" key="5">
    <source>
        <dbReference type="ARBA" id="ARBA00023015"/>
    </source>
</evidence>
<dbReference type="Pfam" id="PF09278">
    <property type="entry name" value="MerR-DNA-bind"/>
    <property type="match status" value="1"/>
</dbReference>
<evidence type="ECO:0000256" key="6">
    <source>
        <dbReference type="ARBA" id="ARBA00023125"/>
    </source>
</evidence>
<dbReference type="PANTHER" id="PTHR30204:SF0">
    <property type="entry name" value="REDOX-SENSITIVE TRANSCRIPTIONAL ACTIVATOR SOXR"/>
    <property type="match status" value="1"/>
</dbReference>
<evidence type="ECO:0000256" key="7">
    <source>
        <dbReference type="ARBA" id="ARBA00023163"/>
    </source>
</evidence>
<keyword evidence="1" id="KW-0001">2Fe-2S</keyword>
<evidence type="ECO:0000256" key="4">
    <source>
        <dbReference type="ARBA" id="ARBA00023014"/>
    </source>
</evidence>
<dbReference type="PROSITE" id="PS50937">
    <property type="entry name" value="HTH_MERR_2"/>
    <property type="match status" value="1"/>
</dbReference>
<keyword evidence="3" id="KW-0408">Iron</keyword>
<keyword evidence="6" id="KW-0238">DNA-binding</keyword>
<evidence type="ECO:0000256" key="2">
    <source>
        <dbReference type="ARBA" id="ARBA00022723"/>
    </source>
</evidence>
<dbReference type="InterPro" id="IPR047057">
    <property type="entry name" value="MerR_fam"/>
</dbReference>
<dbReference type="InterPro" id="IPR015358">
    <property type="entry name" value="Tscrpt_reg_MerR_DNA-bd"/>
</dbReference>